<organism evidence="3 4">
    <name type="scientific">Flagellimonas chongwuensis</name>
    <dbReference type="NCBI Taxonomy" id="2697365"/>
    <lineage>
        <taxon>Bacteria</taxon>
        <taxon>Pseudomonadati</taxon>
        <taxon>Bacteroidota</taxon>
        <taxon>Flavobacteriia</taxon>
        <taxon>Flavobacteriales</taxon>
        <taxon>Flavobacteriaceae</taxon>
        <taxon>Flagellimonas</taxon>
    </lineage>
</organism>
<proteinExistence type="predicted"/>
<protein>
    <recommendedName>
        <fullName evidence="5">Quinol oxidase subunit 4</fullName>
    </recommendedName>
</protein>
<keyword evidence="4" id="KW-1185">Reference proteome</keyword>
<dbReference type="Proteomes" id="UP000558089">
    <property type="component" value="Unassembled WGS sequence"/>
</dbReference>
<evidence type="ECO:0008006" key="5">
    <source>
        <dbReference type="Google" id="ProtNLM"/>
    </source>
</evidence>
<gene>
    <name evidence="3" type="ORF">GUA46_12360</name>
</gene>
<feature type="chain" id="PRO_5032980131" description="Quinol oxidase subunit 4" evidence="2">
    <location>
        <begin position="23"/>
        <end position="60"/>
    </location>
</feature>
<sequence length="60" mass="6159">MKSISKIVGVVFAVLMFGSCSAHRSAGKSATAPGQVKKITGAKSAKAYAPGQQNKKGNKH</sequence>
<dbReference type="PROSITE" id="PS51257">
    <property type="entry name" value="PROKAR_LIPOPROTEIN"/>
    <property type="match status" value="1"/>
</dbReference>
<reference evidence="3 4" key="1">
    <citation type="submission" date="2020-01" db="EMBL/GenBank/DDBJ databases">
        <title>Draft Genome Analysis of Muricauda sp. HICW Isolated from coastal seawater of PR China.</title>
        <authorList>
            <person name="Chen M.-X."/>
        </authorList>
    </citation>
    <scope>NUCLEOTIDE SEQUENCE [LARGE SCALE GENOMIC DNA]</scope>
    <source>
        <strain evidence="3 4">HICW</strain>
    </source>
</reference>
<keyword evidence="2" id="KW-0732">Signal</keyword>
<evidence type="ECO:0000256" key="2">
    <source>
        <dbReference type="SAM" id="SignalP"/>
    </source>
</evidence>
<evidence type="ECO:0000256" key="1">
    <source>
        <dbReference type="SAM" id="MobiDB-lite"/>
    </source>
</evidence>
<name>A0A850NEA0_9FLAO</name>
<feature type="region of interest" description="Disordered" evidence="1">
    <location>
        <begin position="41"/>
        <end position="60"/>
    </location>
</feature>
<dbReference type="RefSeq" id="WP_108247144.1">
    <property type="nucleotide sequence ID" value="NZ_WYET01000005.1"/>
</dbReference>
<dbReference type="EMBL" id="WYET01000005">
    <property type="protein sequence ID" value="NVN19133.1"/>
    <property type="molecule type" value="Genomic_DNA"/>
</dbReference>
<evidence type="ECO:0000313" key="3">
    <source>
        <dbReference type="EMBL" id="NVN19133.1"/>
    </source>
</evidence>
<accession>A0A850NEA0</accession>
<dbReference type="AlphaFoldDB" id="A0A850NEA0"/>
<feature type="signal peptide" evidence="2">
    <location>
        <begin position="1"/>
        <end position="22"/>
    </location>
</feature>
<comment type="caution">
    <text evidence="3">The sequence shown here is derived from an EMBL/GenBank/DDBJ whole genome shotgun (WGS) entry which is preliminary data.</text>
</comment>
<evidence type="ECO:0000313" key="4">
    <source>
        <dbReference type="Proteomes" id="UP000558089"/>
    </source>
</evidence>
<feature type="compositionally biased region" description="Polar residues" evidence="1">
    <location>
        <begin position="51"/>
        <end position="60"/>
    </location>
</feature>